<reference evidence="2 3" key="1">
    <citation type="submission" date="2018-08" db="EMBL/GenBank/DDBJ databases">
        <title>Aphanomyces genome sequencing and annotation.</title>
        <authorList>
            <person name="Minardi D."/>
            <person name="Oidtmann B."/>
            <person name="Van Der Giezen M."/>
            <person name="Studholme D.J."/>
        </authorList>
    </citation>
    <scope>NUCLEOTIDE SEQUENCE [LARGE SCALE GENOMIC DNA]</scope>
    <source>
        <strain evidence="2 3">NJM0002</strain>
    </source>
</reference>
<feature type="coiled-coil region" evidence="1">
    <location>
        <begin position="191"/>
        <end position="218"/>
    </location>
</feature>
<proteinExistence type="predicted"/>
<dbReference type="VEuPathDB" id="FungiDB:H310_00793"/>
<feature type="coiled-coil region" evidence="1">
    <location>
        <begin position="84"/>
        <end position="111"/>
    </location>
</feature>
<evidence type="ECO:0000256" key="1">
    <source>
        <dbReference type="SAM" id="Coils"/>
    </source>
</evidence>
<keyword evidence="3" id="KW-1185">Reference proteome</keyword>
<sequence>MSRVNMLERDLAKKEFELTVASVASAITTNDDVHELIENNVALKEQVRTLKGMLDAMQSAPPSNLTGPDQQVATTSSAQDMADIQALLVKLNAKEEELSAIRVECRMWEEQFVELKFDLQSERDKQQNHLATLSSAAGVGNLKKDAVDAPSAINFGFPVTTSSKSTELQEYKVSGICTESNKYWKLSEMALDKANTEIGRLKQKQAHLEARLQDVLQQESPCPTTVDQLKSAALLYSPRNSRGIDVSRTKAHGSFKHISF</sequence>
<evidence type="ECO:0000313" key="2">
    <source>
        <dbReference type="EMBL" id="RHY33045.1"/>
    </source>
</evidence>
<keyword evidence="1" id="KW-0175">Coiled coil</keyword>
<gene>
    <name evidence="2" type="ORF">DYB32_001928</name>
</gene>
<dbReference type="AlphaFoldDB" id="A0A3R6WR71"/>
<protein>
    <submittedName>
        <fullName evidence="2">Uncharacterized protein</fullName>
    </submittedName>
</protein>
<accession>A0A3R6WR71</accession>
<dbReference type="Proteomes" id="UP000285060">
    <property type="component" value="Unassembled WGS sequence"/>
</dbReference>
<organism evidence="2 3">
    <name type="scientific">Aphanomyces invadans</name>
    <dbReference type="NCBI Taxonomy" id="157072"/>
    <lineage>
        <taxon>Eukaryota</taxon>
        <taxon>Sar</taxon>
        <taxon>Stramenopiles</taxon>
        <taxon>Oomycota</taxon>
        <taxon>Saprolegniomycetes</taxon>
        <taxon>Saprolegniales</taxon>
        <taxon>Verrucalvaceae</taxon>
        <taxon>Aphanomyces</taxon>
    </lineage>
</organism>
<comment type="caution">
    <text evidence="2">The sequence shown here is derived from an EMBL/GenBank/DDBJ whole genome shotgun (WGS) entry which is preliminary data.</text>
</comment>
<dbReference type="EMBL" id="QUSY01000097">
    <property type="protein sequence ID" value="RHY33045.1"/>
    <property type="molecule type" value="Genomic_DNA"/>
</dbReference>
<evidence type="ECO:0000313" key="3">
    <source>
        <dbReference type="Proteomes" id="UP000285060"/>
    </source>
</evidence>
<name>A0A3R6WR71_9STRA</name>